<gene>
    <name evidence="1" type="ORF">LMG27952_04191</name>
</gene>
<dbReference type="Proteomes" id="UP000656319">
    <property type="component" value="Unassembled WGS sequence"/>
</dbReference>
<sequence length="46" mass="5461">MIFGLLLSHLPHVNEARPHYEALLSLDPVPRHTLKDLWRRLKSRFS</sequence>
<evidence type="ECO:0000313" key="1">
    <source>
        <dbReference type="EMBL" id="CAD6544817.1"/>
    </source>
</evidence>
<protein>
    <recommendedName>
        <fullName evidence="3">Tetratricopeptide repeat protein</fullName>
    </recommendedName>
</protein>
<proteinExistence type="predicted"/>
<keyword evidence="2" id="KW-1185">Reference proteome</keyword>
<evidence type="ECO:0000313" key="2">
    <source>
        <dbReference type="Proteomes" id="UP000656319"/>
    </source>
</evidence>
<dbReference type="RefSeq" id="WP_201697821.1">
    <property type="nucleotide sequence ID" value="NZ_CAJHCQ010000011.1"/>
</dbReference>
<accession>A0ABM8NUY8</accession>
<dbReference type="EMBL" id="CAJHCQ010000011">
    <property type="protein sequence ID" value="CAD6544817.1"/>
    <property type="molecule type" value="Genomic_DNA"/>
</dbReference>
<organism evidence="1 2">
    <name type="scientific">Paraburkholderia hiiakae</name>
    <dbReference type="NCBI Taxonomy" id="1081782"/>
    <lineage>
        <taxon>Bacteria</taxon>
        <taxon>Pseudomonadati</taxon>
        <taxon>Pseudomonadota</taxon>
        <taxon>Betaproteobacteria</taxon>
        <taxon>Burkholderiales</taxon>
        <taxon>Burkholderiaceae</taxon>
        <taxon>Paraburkholderia</taxon>
    </lineage>
</organism>
<comment type="caution">
    <text evidence="1">The sequence shown here is derived from an EMBL/GenBank/DDBJ whole genome shotgun (WGS) entry which is preliminary data.</text>
</comment>
<reference evidence="1 2" key="1">
    <citation type="submission" date="2020-10" db="EMBL/GenBank/DDBJ databases">
        <authorList>
            <person name="Peeters C."/>
        </authorList>
    </citation>
    <scope>NUCLEOTIDE SEQUENCE [LARGE SCALE GENOMIC DNA]</scope>
    <source>
        <strain evidence="1 2">LMG 27952</strain>
    </source>
</reference>
<name>A0ABM8NUY8_9BURK</name>
<evidence type="ECO:0008006" key="3">
    <source>
        <dbReference type="Google" id="ProtNLM"/>
    </source>
</evidence>